<accession>A0A368KSZ4</accession>
<dbReference type="Proteomes" id="UP000253562">
    <property type="component" value="Unassembled WGS sequence"/>
</dbReference>
<comment type="caution">
    <text evidence="2">The sequence shown here is derived from an EMBL/GenBank/DDBJ whole genome shotgun (WGS) entry which is preliminary data.</text>
</comment>
<evidence type="ECO:0000313" key="2">
    <source>
        <dbReference type="EMBL" id="RCS52688.1"/>
    </source>
</evidence>
<feature type="transmembrane region" description="Helical" evidence="1">
    <location>
        <begin position="154"/>
        <end position="176"/>
    </location>
</feature>
<feature type="transmembrane region" description="Helical" evidence="1">
    <location>
        <begin position="16"/>
        <end position="34"/>
    </location>
</feature>
<feature type="transmembrane region" description="Helical" evidence="1">
    <location>
        <begin position="188"/>
        <end position="211"/>
    </location>
</feature>
<keyword evidence="1" id="KW-0472">Membrane</keyword>
<dbReference type="AlphaFoldDB" id="A0A368KSZ4"/>
<dbReference type="RefSeq" id="WP_114368114.1">
    <property type="nucleotide sequence ID" value="NZ_QPEX01000011.1"/>
</dbReference>
<evidence type="ECO:0000313" key="3">
    <source>
        <dbReference type="Proteomes" id="UP000253562"/>
    </source>
</evidence>
<keyword evidence="1" id="KW-1133">Transmembrane helix</keyword>
<proteinExistence type="predicted"/>
<organism evidence="2 3">
    <name type="scientific">Bremerella cremea</name>
    <dbReference type="NCBI Taxonomy" id="1031537"/>
    <lineage>
        <taxon>Bacteria</taxon>
        <taxon>Pseudomonadati</taxon>
        <taxon>Planctomycetota</taxon>
        <taxon>Planctomycetia</taxon>
        <taxon>Pirellulales</taxon>
        <taxon>Pirellulaceae</taxon>
        <taxon>Bremerella</taxon>
    </lineage>
</organism>
<sequence>MHALLSRLAILKMLHWVTWCVLLVTTLVLVFIIVPGDLVQYSQIPWPTPWEQQCEKLRLATNEMAYAFDPRDRQLVAMGTTRVSTKVYQHGWPSPFLARALAFKVDTSGQVNRTQSEPLIRFKSSFSQWGGSLHHDVSWSNYDNWPFEIDGWLILPWSLLLDVAVATAILAVVGGLTEWRLRRNGGLFRFHLADLLGGLTLIGVILGFYVYHANLQRIEHLGEEYSFVPTYNIEGSFHAGVRYVGPVWMRKLAGNQYFLPLLHHVDSVAVRADENWNSIYSELPKFTYLTSLDARHQLPLKALDLVEQCPSLKHFALPNLDRDSPTPLSQQGEPLFQIEDLARLEKLNLISIRLRGDAYFAEQIELVATFPTLQQITLEGAAASQEEIEKIKRDHPDIEFIVLPSPRVWLYPPPTPATPIR</sequence>
<reference evidence="2 3" key="1">
    <citation type="submission" date="2018-07" db="EMBL/GenBank/DDBJ databases">
        <title>Comparative genomes isolates from brazilian mangrove.</title>
        <authorList>
            <person name="De Araujo J.E."/>
            <person name="Taketani R.G."/>
            <person name="Silva M.C.P."/>
            <person name="Lourenco M.V."/>
            <person name="Oliveira V.M."/>
            <person name="Andreote F.D."/>
        </authorList>
    </citation>
    <scope>NUCLEOTIDE SEQUENCE [LARGE SCALE GENOMIC DNA]</scope>
    <source>
        <strain evidence="2 3">HEX PRIS-MGV</strain>
    </source>
</reference>
<name>A0A368KSZ4_9BACT</name>
<gene>
    <name evidence="2" type="ORF">DTL42_07565</name>
</gene>
<dbReference type="EMBL" id="QPEX01000011">
    <property type="protein sequence ID" value="RCS52688.1"/>
    <property type="molecule type" value="Genomic_DNA"/>
</dbReference>
<evidence type="ECO:0000256" key="1">
    <source>
        <dbReference type="SAM" id="Phobius"/>
    </source>
</evidence>
<protein>
    <submittedName>
        <fullName evidence="2">Uncharacterized protein</fullName>
    </submittedName>
</protein>
<keyword evidence="1" id="KW-0812">Transmembrane</keyword>
<dbReference type="OrthoDB" id="264799at2"/>